<evidence type="ECO:0000313" key="5">
    <source>
        <dbReference type="EMBL" id="MCS5711998.1"/>
    </source>
</evidence>
<dbReference type="AlphaFoldDB" id="A0A0Q9YPB8"/>
<comment type="caution">
    <text evidence="4">The sequence shown here is derived from an EMBL/GenBank/DDBJ whole genome shotgun (WGS) entry which is preliminary data.</text>
</comment>
<reference evidence="5" key="2">
    <citation type="journal article" date="2016" name="Genome Announc.">
        <title>Draft Genome Sequences of Two Novel Amoeba-Resistant Intranuclear Bacteria, 'Candidatus Berkiella cookevillensis' and 'Candidatus Berkiella aquae'.</title>
        <authorList>
            <person name="Mehari Y.T."/>
            <person name="Arivett B.A."/>
            <person name="Farone A.L."/>
            <person name="Gunderson J.H."/>
            <person name="Farone M.B."/>
        </authorList>
    </citation>
    <scope>NUCLEOTIDE SEQUENCE</scope>
    <source>
        <strain evidence="5">HT99</strain>
    </source>
</reference>
<dbReference type="EMBL" id="LKAJ01000001">
    <property type="protein sequence ID" value="KRG22637.1"/>
    <property type="molecule type" value="Genomic_DNA"/>
</dbReference>
<dbReference type="InterPro" id="IPR020904">
    <property type="entry name" value="Sc_DH/Rdtase_CS"/>
</dbReference>
<accession>A0A0Q9YPB8</accession>
<dbReference type="SUPFAM" id="SSF51735">
    <property type="entry name" value="NAD(P)-binding Rossmann-fold domains"/>
    <property type="match status" value="1"/>
</dbReference>
<evidence type="ECO:0000256" key="2">
    <source>
        <dbReference type="ARBA" id="ARBA00023002"/>
    </source>
</evidence>
<dbReference type="RefSeq" id="WP_075064829.1">
    <property type="nucleotide sequence ID" value="NZ_LKAJ02000001.1"/>
</dbReference>
<dbReference type="STRING" id="295108.HT99x_00175"/>
<evidence type="ECO:0000256" key="1">
    <source>
        <dbReference type="ARBA" id="ARBA00006484"/>
    </source>
</evidence>
<name>A0A0Q9YPB8_9GAMM</name>
<dbReference type="PROSITE" id="PS00061">
    <property type="entry name" value="ADH_SHORT"/>
    <property type="match status" value="1"/>
</dbReference>
<organism evidence="4">
    <name type="scientific">Candidatus Berkiella aquae</name>
    <dbReference type="NCBI Taxonomy" id="295108"/>
    <lineage>
        <taxon>Bacteria</taxon>
        <taxon>Pseudomonadati</taxon>
        <taxon>Pseudomonadota</taxon>
        <taxon>Gammaproteobacteria</taxon>
        <taxon>Candidatus Berkiellales</taxon>
        <taxon>Candidatus Berkiellaceae</taxon>
        <taxon>Candidatus Berkiella</taxon>
    </lineage>
</organism>
<dbReference type="PANTHER" id="PTHR43477">
    <property type="entry name" value="DIHYDROANTICAPSIN 7-DEHYDROGENASE"/>
    <property type="match status" value="1"/>
</dbReference>
<dbReference type="GO" id="GO:0047936">
    <property type="term" value="F:glucose 1-dehydrogenase [NAD(P)+] activity"/>
    <property type="evidence" value="ECO:0007669"/>
    <property type="project" value="UniProtKB-EC"/>
</dbReference>
<dbReference type="EMBL" id="LKAJ02000001">
    <property type="protein sequence ID" value="MCS5711998.1"/>
    <property type="molecule type" value="Genomic_DNA"/>
</dbReference>
<dbReference type="Gene3D" id="3.40.50.720">
    <property type="entry name" value="NAD(P)-binding Rossmann-like Domain"/>
    <property type="match status" value="1"/>
</dbReference>
<dbReference type="Proteomes" id="UP000051497">
    <property type="component" value="Unassembled WGS sequence"/>
</dbReference>
<dbReference type="OrthoDB" id="9787298at2"/>
<gene>
    <name evidence="4" type="primary">gdhIV</name>
    <name evidence="4" type="ORF">HT99x_00175</name>
    <name evidence="5" type="ORF">HT99x_011195</name>
</gene>
<sequence>MESFHNKVVVITGGGSGIGKATAKSFLDKGAKVIIFGRDLAKLQNVAKEFSGNITTVQGDVAKLADLDKLYKAVSEMGSKIDVLVVNAGIAGGQILDDVDEHHFDEIMDINLKGAYFTVQKAVPLFNPNASVILISSMACHGGWKGLSVYSAAKAAISVLAQSFSADLIDRGIRVNSISPGFTDTPIFPDKNVIPKATALVPLKRFATPEEIADTVMFLTTNQYITGIDLLIDGGVSTIRPEFRLS</sequence>
<dbReference type="InterPro" id="IPR057326">
    <property type="entry name" value="KR_dom"/>
</dbReference>
<protein>
    <submittedName>
        <fullName evidence="4">Glucose 1-dehydrogenase 4</fullName>
        <ecNumber evidence="4">1.1.1.47</ecNumber>
    </submittedName>
    <submittedName>
        <fullName evidence="5">SDR family oxidoreductase</fullName>
    </submittedName>
</protein>
<evidence type="ECO:0000259" key="3">
    <source>
        <dbReference type="SMART" id="SM00822"/>
    </source>
</evidence>
<dbReference type="FunFam" id="3.40.50.720:FF:000084">
    <property type="entry name" value="Short-chain dehydrogenase reductase"/>
    <property type="match status" value="1"/>
</dbReference>
<dbReference type="SMART" id="SM00822">
    <property type="entry name" value="PKS_KR"/>
    <property type="match status" value="1"/>
</dbReference>
<reference evidence="5" key="3">
    <citation type="submission" date="2021-06" db="EMBL/GenBank/DDBJ databases">
        <title>Genomic Description and Analysis of Intracellular Bacteria, Candidatus Berkiella cookevillensis and Candidatus Berkiella aquae.</title>
        <authorList>
            <person name="Kidane D.T."/>
            <person name="Mehari Y.T."/>
            <person name="Rice F.C."/>
            <person name="Arivett B.A."/>
            <person name="Farone A.L."/>
            <person name="Berk S.G."/>
            <person name="Farone M.B."/>
        </authorList>
    </citation>
    <scope>NUCLEOTIDE SEQUENCE</scope>
    <source>
        <strain evidence="5">HT99</strain>
    </source>
</reference>
<dbReference type="PRINTS" id="PR00080">
    <property type="entry name" value="SDRFAMILY"/>
</dbReference>
<keyword evidence="2 4" id="KW-0560">Oxidoreductase</keyword>
<dbReference type="InterPro" id="IPR002347">
    <property type="entry name" value="SDR_fam"/>
</dbReference>
<proteinExistence type="inferred from homology"/>
<evidence type="ECO:0000313" key="6">
    <source>
        <dbReference type="Proteomes" id="UP000051497"/>
    </source>
</evidence>
<dbReference type="Pfam" id="PF13561">
    <property type="entry name" value="adh_short_C2"/>
    <property type="match status" value="1"/>
</dbReference>
<dbReference type="PANTHER" id="PTHR43477:SF1">
    <property type="entry name" value="DIHYDROANTICAPSIN 7-DEHYDROGENASE"/>
    <property type="match status" value="1"/>
</dbReference>
<keyword evidence="6" id="KW-1185">Reference proteome</keyword>
<dbReference type="InterPro" id="IPR051122">
    <property type="entry name" value="SDR_DHRS6-like"/>
</dbReference>
<dbReference type="InterPro" id="IPR036291">
    <property type="entry name" value="NAD(P)-bd_dom_sf"/>
</dbReference>
<evidence type="ECO:0000313" key="4">
    <source>
        <dbReference type="EMBL" id="KRG22637.1"/>
    </source>
</evidence>
<reference evidence="4" key="1">
    <citation type="submission" date="2015-09" db="EMBL/GenBank/DDBJ databases">
        <title>Draft Genome Sequences of Two Novel Amoeba-resistant Intranuclear Bacteria, Candidatus Berkiella cookevillensis and Candidatus Berkiella aquae.</title>
        <authorList>
            <person name="Mehari Y.T."/>
            <person name="Arivett B.A."/>
            <person name="Farone A.L."/>
            <person name="Gunderson J.H."/>
            <person name="Farone M.B."/>
        </authorList>
    </citation>
    <scope>NUCLEOTIDE SEQUENCE [LARGE SCALE GENOMIC DNA]</scope>
    <source>
        <strain evidence="4">HT99</strain>
    </source>
</reference>
<comment type="similarity">
    <text evidence="1">Belongs to the short-chain dehydrogenases/reductases (SDR) family.</text>
</comment>
<dbReference type="EC" id="1.1.1.47" evidence="4"/>
<dbReference type="PRINTS" id="PR00081">
    <property type="entry name" value="GDHRDH"/>
</dbReference>
<dbReference type="CDD" id="cd05233">
    <property type="entry name" value="SDR_c"/>
    <property type="match status" value="1"/>
</dbReference>
<feature type="domain" description="Ketoreductase" evidence="3">
    <location>
        <begin position="7"/>
        <end position="181"/>
    </location>
</feature>